<gene>
    <name evidence="2" type="ORF">EZV76_15925</name>
</gene>
<dbReference type="EMBL" id="SNTZ01000016">
    <property type="protein sequence ID" value="THV57104.1"/>
    <property type="molecule type" value="Genomic_DNA"/>
</dbReference>
<organism evidence="2 3">
    <name type="scientific">Flagellimonas alvinocaridis</name>
    <dbReference type="NCBI Taxonomy" id="2530200"/>
    <lineage>
        <taxon>Bacteria</taxon>
        <taxon>Pseudomonadati</taxon>
        <taxon>Bacteroidota</taxon>
        <taxon>Flavobacteriia</taxon>
        <taxon>Flavobacteriales</taxon>
        <taxon>Flavobacteriaceae</taxon>
        <taxon>Flagellimonas</taxon>
    </lineage>
</organism>
<feature type="domain" description="MobA-like NTP transferase" evidence="1">
    <location>
        <begin position="7"/>
        <end position="167"/>
    </location>
</feature>
<sequence length="195" mass="21458">MAEISILVLAAGASSRMKDKAKQLLPWKNTTLLGHAIDQARKVSDSVTVVIGANAETIKNIIPKKVESIYNPNWESGMGSSIAAGAHHILEKNDFLDGIMIMLADQPLLDANYLHQLMVSFEKDKSKIITTSYGKKMGVPAIFPKAAFPELLQLNLDVGAKYVIENQIENCIAINPHGREIDIDTLKDYNQLTDK</sequence>
<protein>
    <submittedName>
        <fullName evidence="2">Nucleotidyltransferase family protein</fullName>
    </submittedName>
</protein>
<comment type="caution">
    <text evidence="2">The sequence shown here is derived from an EMBL/GenBank/DDBJ whole genome shotgun (WGS) entry which is preliminary data.</text>
</comment>
<keyword evidence="2" id="KW-0808">Transferase</keyword>
<dbReference type="InterPro" id="IPR029044">
    <property type="entry name" value="Nucleotide-diphossugar_trans"/>
</dbReference>
<dbReference type="AlphaFoldDB" id="A0A4S8RT62"/>
<proteinExistence type="predicted"/>
<dbReference type="CDD" id="cd04182">
    <property type="entry name" value="GT_2_like_f"/>
    <property type="match status" value="1"/>
</dbReference>
<reference evidence="2 3" key="1">
    <citation type="submission" date="2019-03" db="EMBL/GenBank/DDBJ databases">
        <title>Muricauda SCR12 sp.nov, a marine bacterium isolated from Pacific Ocean:the Okinawa trough.</title>
        <authorList>
            <person name="Liu L."/>
        </authorList>
    </citation>
    <scope>NUCLEOTIDE SEQUENCE [LARGE SCALE GENOMIC DNA]</scope>
    <source>
        <strain evidence="2 3">SCR12</strain>
    </source>
</reference>
<dbReference type="Pfam" id="PF12804">
    <property type="entry name" value="NTP_transf_3"/>
    <property type="match status" value="1"/>
</dbReference>
<dbReference type="PANTHER" id="PTHR43777">
    <property type="entry name" value="MOLYBDENUM COFACTOR CYTIDYLYLTRANSFERASE"/>
    <property type="match status" value="1"/>
</dbReference>
<dbReference type="InterPro" id="IPR025877">
    <property type="entry name" value="MobA-like_NTP_Trfase"/>
</dbReference>
<dbReference type="GO" id="GO:0016779">
    <property type="term" value="F:nucleotidyltransferase activity"/>
    <property type="evidence" value="ECO:0007669"/>
    <property type="project" value="UniProtKB-ARBA"/>
</dbReference>
<evidence type="ECO:0000313" key="3">
    <source>
        <dbReference type="Proteomes" id="UP000310406"/>
    </source>
</evidence>
<name>A0A4S8RT62_9FLAO</name>
<accession>A0A4S8RT62</accession>
<evidence type="ECO:0000313" key="2">
    <source>
        <dbReference type="EMBL" id="THV57104.1"/>
    </source>
</evidence>
<evidence type="ECO:0000259" key="1">
    <source>
        <dbReference type="Pfam" id="PF12804"/>
    </source>
</evidence>
<dbReference type="Proteomes" id="UP000310406">
    <property type="component" value="Unassembled WGS sequence"/>
</dbReference>
<dbReference type="OrthoDB" id="9779263at2"/>
<dbReference type="RefSeq" id="WP_136567545.1">
    <property type="nucleotide sequence ID" value="NZ_SNTZ01000016.1"/>
</dbReference>
<dbReference type="SUPFAM" id="SSF53448">
    <property type="entry name" value="Nucleotide-diphospho-sugar transferases"/>
    <property type="match status" value="1"/>
</dbReference>
<dbReference type="Gene3D" id="3.90.550.10">
    <property type="entry name" value="Spore Coat Polysaccharide Biosynthesis Protein SpsA, Chain A"/>
    <property type="match status" value="1"/>
</dbReference>
<keyword evidence="3" id="KW-1185">Reference proteome</keyword>
<dbReference type="PANTHER" id="PTHR43777:SF1">
    <property type="entry name" value="MOLYBDENUM COFACTOR CYTIDYLYLTRANSFERASE"/>
    <property type="match status" value="1"/>
</dbReference>